<evidence type="ECO:0008006" key="3">
    <source>
        <dbReference type="Google" id="ProtNLM"/>
    </source>
</evidence>
<keyword evidence="2" id="KW-1185">Reference proteome</keyword>
<evidence type="ECO:0000313" key="2">
    <source>
        <dbReference type="Proteomes" id="UP000285301"/>
    </source>
</evidence>
<gene>
    <name evidence="1" type="ORF">B4U79_11970</name>
</gene>
<organism evidence="1 2">
    <name type="scientific">Dinothrombium tinctorium</name>
    <dbReference type="NCBI Taxonomy" id="1965070"/>
    <lineage>
        <taxon>Eukaryota</taxon>
        <taxon>Metazoa</taxon>
        <taxon>Ecdysozoa</taxon>
        <taxon>Arthropoda</taxon>
        <taxon>Chelicerata</taxon>
        <taxon>Arachnida</taxon>
        <taxon>Acari</taxon>
        <taxon>Acariformes</taxon>
        <taxon>Trombidiformes</taxon>
        <taxon>Prostigmata</taxon>
        <taxon>Anystina</taxon>
        <taxon>Parasitengona</taxon>
        <taxon>Trombidioidea</taxon>
        <taxon>Trombidiidae</taxon>
        <taxon>Dinothrombium</taxon>
    </lineage>
</organism>
<reference evidence="1 2" key="1">
    <citation type="journal article" date="2018" name="Gigascience">
        <title>Genomes of trombidid mites reveal novel predicted allergens and laterally-transferred genes associated with secondary metabolism.</title>
        <authorList>
            <person name="Dong X."/>
            <person name="Chaisiri K."/>
            <person name="Xia D."/>
            <person name="Armstrong S.D."/>
            <person name="Fang Y."/>
            <person name="Donnelly M.J."/>
            <person name="Kadowaki T."/>
            <person name="McGarry J.W."/>
            <person name="Darby A.C."/>
            <person name="Makepeace B.L."/>
        </authorList>
    </citation>
    <scope>NUCLEOTIDE SEQUENCE [LARGE SCALE GENOMIC DNA]</scope>
    <source>
        <strain evidence="1">UoL-WK</strain>
    </source>
</reference>
<dbReference type="EMBL" id="NCKU01011111">
    <property type="protein sequence ID" value="RWS00554.1"/>
    <property type="molecule type" value="Genomic_DNA"/>
</dbReference>
<dbReference type="OrthoDB" id="7486222at2759"/>
<dbReference type="AlphaFoldDB" id="A0A3S3PGI8"/>
<comment type="caution">
    <text evidence="1">The sequence shown here is derived from an EMBL/GenBank/DDBJ whole genome shotgun (WGS) entry which is preliminary data.</text>
</comment>
<proteinExistence type="predicted"/>
<evidence type="ECO:0000313" key="1">
    <source>
        <dbReference type="EMBL" id="RWS00554.1"/>
    </source>
</evidence>
<protein>
    <recommendedName>
        <fullName evidence="3">Nucleoprotein</fullName>
    </recommendedName>
</protein>
<name>A0A3S3PGI8_9ACAR</name>
<accession>A0A3S3PGI8</accession>
<sequence>MGTKGRSRILGLTPEQKVAATKFVWTLYKYFVASTRASTTGTVDLVMHAKIASQIFTLHNAMRQKNNETKGSAYLKYEKSGNITINCHGVTNTIKVTDLTKAYEDAMAECQFTWANKATWMGSVQTIISLWNMFGVRLNDCRITATGLQIVKAVAEKGTTVTKEIGLDTFGLPPAYRQYAVGCNWQPFMRASLAQSLGPMTQAIMLSHSEARKFSENWENAVIRTFSHIPSVETMARFIRTNPASENTEIIKILAMIISIVGAREQNRLSLPTNLLFVLLNSDATNPKFNEDIAKTFDYSGKGAWTAYKLFQEDNQIKMTLNIDNEAITQQLIFHSIFGSYVEDFGILEFITDYKATASLNKTAKAVSLIPIKHYSKMSNALAANFTSISTKPSNAKMQFSGYRTRLFTETMKEAVDDEGRAMTMRMDKSSITSMLYAYYNLLINRTDRKNFQADVMKWRSIEKLTSTTHGDEVEEKPTERGIMFFGN</sequence>
<dbReference type="Proteomes" id="UP000285301">
    <property type="component" value="Unassembled WGS sequence"/>
</dbReference>